<reference evidence="1 2" key="1">
    <citation type="submission" date="2018-03" db="EMBL/GenBank/DDBJ databases">
        <authorList>
            <person name="Gully D."/>
        </authorList>
    </citation>
    <scope>NUCLEOTIDE SEQUENCE [LARGE SCALE GENOMIC DNA]</scope>
    <source>
        <strain evidence="1">ORS3257</strain>
    </source>
</reference>
<dbReference type="InterPro" id="IPR018912">
    <property type="entry name" value="DUF2478"/>
</dbReference>
<accession>A0A2U3QAI5</accession>
<proteinExistence type="predicted"/>
<evidence type="ECO:0000313" key="1">
    <source>
        <dbReference type="EMBL" id="SPP98424.1"/>
    </source>
</evidence>
<name>A0A2U3QAI5_9BRAD</name>
<dbReference type="Pfam" id="PF10649">
    <property type="entry name" value="DUF2478"/>
    <property type="match status" value="1"/>
</dbReference>
<evidence type="ECO:0008006" key="3">
    <source>
        <dbReference type="Google" id="ProtNLM"/>
    </source>
</evidence>
<dbReference type="AlphaFoldDB" id="A0A2U3QAI5"/>
<gene>
    <name evidence="1" type="ORF">BRAD3257_7791</name>
</gene>
<dbReference type="EMBL" id="LS398110">
    <property type="protein sequence ID" value="SPP98424.1"/>
    <property type="molecule type" value="Genomic_DNA"/>
</dbReference>
<evidence type="ECO:0000313" key="2">
    <source>
        <dbReference type="Proteomes" id="UP000246085"/>
    </source>
</evidence>
<dbReference type="Proteomes" id="UP000246085">
    <property type="component" value="Chromosome BRAD3257"/>
</dbReference>
<dbReference type="KEGG" id="bvz:BRAD3257_7791"/>
<protein>
    <recommendedName>
        <fullName evidence="3">DUF2478 domain-containing protein</fullName>
    </recommendedName>
</protein>
<organism evidence="1 2">
    <name type="scientific">Bradyrhizobium vignae</name>
    <dbReference type="NCBI Taxonomy" id="1549949"/>
    <lineage>
        <taxon>Bacteria</taxon>
        <taxon>Pseudomonadati</taxon>
        <taxon>Pseudomonadota</taxon>
        <taxon>Alphaproteobacteria</taxon>
        <taxon>Hyphomicrobiales</taxon>
        <taxon>Nitrobacteraceae</taxon>
        <taxon>Bradyrhizobium</taxon>
    </lineage>
</organism>
<sequence length="244" mass="26711">MRAFDSYARHEKHINRNPVVIVNLDDIDSKSVAAILYRPKDDVDRLLADFAQDIAQQGVRIGGIVQRHARCANGTHVMLAIDVTTGQEISISQPLGSGAMSCNLDANGLAEAAAVVSRALRNKIDLLVINKFAKQEAAGRGLRTEFVDAITRGVPVLTAVPKKCLADWRTFTAGVGTLLPCDRQSLEQWWREISTRLARSGAFSPGCGHLGTMILDRLMTTVTLSSTPSPKSPIRLFRRLRKQP</sequence>